<reference evidence="1 2" key="1">
    <citation type="journal article" date="2020" name="Front. Microbiol.">
        <title>Single-cell genomics of novel Actinobacteria with the Wood-Ljungdahl pathway discovered in a serpentinizing system.</title>
        <authorList>
            <person name="Merino N."/>
            <person name="Kawai M."/>
            <person name="Boyd E.S."/>
            <person name="Colman D.R."/>
            <person name="McGlynn S.E."/>
            <person name="Nealson K.H."/>
            <person name="Kurokawa K."/>
            <person name="Hongoh Y."/>
        </authorList>
    </citation>
    <scope>NUCLEOTIDE SEQUENCE [LARGE SCALE GENOMIC DNA]</scope>
    <source>
        <strain evidence="1 2">S06</strain>
    </source>
</reference>
<name>A0A6V8NQI3_9ACTN</name>
<sequence>MEFTRLVEIVGDEPVFEASLLRAGNVNPGDVRRQLPRWTAGGRLYQLRRGLYALAPPFQKVKPHPFLIANRMVRNSYVSCQSALAFYGLIPEYVPVITSVTTARPARWETPFGVFEFRHIKTD</sequence>
<organism evidence="1 2">
    <name type="scientific">Candidatus Hakubella thermalkaliphila</name>
    <dbReference type="NCBI Taxonomy" id="2754717"/>
    <lineage>
        <taxon>Bacteria</taxon>
        <taxon>Bacillati</taxon>
        <taxon>Actinomycetota</taxon>
        <taxon>Actinomycetota incertae sedis</taxon>
        <taxon>Candidatus Hakubellales</taxon>
        <taxon>Candidatus Hakubellaceae</taxon>
        <taxon>Candidatus Hakubella</taxon>
    </lineage>
</organism>
<evidence type="ECO:0008006" key="3">
    <source>
        <dbReference type="Google" id="ProtNLM"/>
    </source>
</evidence>
<dbReference type="Proteomes" id="UP000580051">
    <property type="component" value="Unassembled WGS sequence"/>
</dbReference>
<feature type="non-terminal residue" evidence="1">
    <location>
        <position position="123"/>
    </location>
</feature>
<dbReference type="AlphaFoldDB" id="A0A6V8NQI3"/>
<proteinExistence type="predicted"/>
<comment type="caution">
    <text evidence="1">The sequence shown here is derived from an EMBL/GenBank/DDBJ whole genome shotgun (WGS) entry which is preliminary data.</text>
</comment>
<protein>
    <recommendedName>
        <fullName evidence="3">Transcriptional regulator, AbiEi antitoxin, Type IV TA system</fullName>
    </recommendedName>
</protein>
<accession>A0A6V8NQI3</accession>
<evidence type="ECO:0000313" key="1">
    <source>
        <dbReference type="EMBL" id="GFP22333.1"/>
    </source>
</evidence>
<evidence type="ECO:0000313" key="2">
    <source>
        <dbReference type="Proteomes" id="UP000580051"/>
    </source>
</evidence>
<gene>
    <name evidence="1" type="ORF">HKBW3S06_01560</name>
</gene>
<dbReference type="EMBL" id="BLRV01000350">
    <property type="protein sequence ID" value="GFP22333.1"/>
    <property type="molecule type" value="Genomic_DNA"/>
</dbReference>